<proteinExistence type="predicted"/>
<evidence type="ECO:0000313" key="2">
    <source>
        <dbReference type="Proteomes" id="UP000285757"/>
    </source>
</evidence>
<evidence type="ECO:0000313" key="1">
    <source>
        <dbReference type="EMBL" id="RON67788.1"/>
    </source>
</evidence>
<dbReference type="Pfam" id="PF06578">
    <property type="entry name" value="YscK"/>
    <property type="match status" value="1"/>
</dbReference>
<sequence>MTLLLTPYQLRFCPARYIHPTRVPPALMQLADTLSHWRRHSGINAWLLSECALDIHYELPPTLGGLAFFEQAALEKTLGYLGALLHGHAIRQVLDASNLRRVHAAIGEAGHRYCLEQLELIIGAWPPGWQQPLPDGELGDCLRQRALAFWLLACTDAAPGFARRLALRLARAEPGVSTPVVHWAVSSSQRSLAQALCLKIARQVSPQCFHLLK</sequence>
<accession>A0A423LHP8</accession>
<dbReference type="InterPro" id="IPR009510">
    <property type="entry name" value="T3SS_K"/>
</dbReference>
<organism evidence="1 2">
    <name type="scientific">Pseudomonas fluorescens</name>
    <dbReference type="NCBI Taxonomy" id="294"/>
    <lineage>
        <taxon>Bacteria</taxon>
        <taxon>Pseudomonadati</taxon>
        <taxon>Pseudomonadota</taxon>
        <taxon>Gammaproteobacteria</taxon>
        <taxon>Pseudomonadales</taxon>
        <taxon>Pseudomonadaceae</taxon>
        <taxon>Pseudomonas</taxon>
    </lineage>
</organism>
<dbReference type="AlphaFoldDB" id="A0A423LHP8"/>
<reference evidence="1 2" key="1">
    <citation type="submission" date="2016-10" db="EMBL/GenBank/DDBJ databases">
        <title>Comparative genome analysis of multiple Pseudomonas spp. focuses on biocontrol and plant growth promoting traits.</title>
        <authorList>
            <person name="Tao X.-Y."/>
            <person name="Taylor C.G."/>
        </authorList>
    </citation>
    <scope>NUCLEOTIDE SEQUENCE [LARGE SCALE GENOMIC DNA]</scope>
    <source>
        <strain evidence="1 2">24D3</strain>
    </source>
</reference>
<dbReference type="RefSeq" id="WP_123532495.1">
    <property type="nucleotide sequence ID" value="NZ_MOBU01000009.1"/>
</dbReference>
<gene>
    <name evidence="1" type="ORF">BK671_12625</name>
</gene>
<dbReference type="EMBL" id="MOBU01000009">
    <property type="protein sequence ID" value="RON67788.1"/>
    <property type="molecule type" value="Genomic_DNA"/>
</dbReference>
<name>A0A423LHP8_PSEFL</name>
<comment type="caution">
    <text evidence="1">The sequence shown here is derived from an EMBL/GenBank/DDBJ whole genome shotgun (WGS) entry which is preliminary data.</text>
</comment>
<dbReference type="Proteomes" id="UP000285757">
    <property type="component" value="Unassembled WGS sequence"/>
</dbReference>
<protein>
    <submittedName>
        <fullName evidence="1">Type III export protein PscK</fullName>
    </submittedName>
</protein>